<dbReference type="Proteomes" id="UP000243063">
    <property type="component" value="Chromosome I"/>
</dbReference>
<feature type="domain" description="GmrSD restriction endonucleases C-terminal" evidence="2">
    <location>
        <begin position="459"/>
        <end position="606"/>
    </location>
</feature>
<sequence length="622" mass="71343">MEANSRPLMRIFEPTVCYQIPLFQRPYVWRRECSWQPLWDDFERLLGQALDGQRLRPHFLGTVVLEQLYNPSGWVQLRQVIDGQQRFTTLQLLLIALRDLCRSLDSRRYFERFDSLVSNRASMVDSPEEICKLLPTNFDRQAYARVHRAGSPEALLEQLQEAGESPDREQGIAGAYLYFHGRLDDWLQAADAEPLRLPREDRLEALWAVVQKGLQFVVIELGDHDESQVIFETLNARGTQLLPADLIKNFLFRLAQAEGDDIDLLYRTHWAAFDGEFWREELKQGRDSRPRIDSFIRHFLTLVLRRDIRLGHIFNECKHYVQYAEEGRSCFLARPATAREHMALLGDYAEHFHTFSSPPPGSRLARFLARLDAVDTSALYPFLLLCSRQLCPQRQDEFEAILEVVESFLFRRMICGLSSKHYNRPFLDLIRHLEREGRISACAVARFLLGCEGESARFPGDAEFRRAILDYPLYQWWPQYRVRAVLEALDDALGGAGGEVSGPASAPSVEPILPLKWEEHWPLPKALGRNPEGRQAFIERRERLKHTLGNLTLVAGGLSPALSRAGWAVKQAELLRGAAPNLSGGLQDLQEWSEQEILARGQRLADAACALWAYPLLQRETS</sequence>
<evidence type="ECO:0000313" key="4">
    <source>
        <dbReference type="Proteomes" id="UP000243063"/>
    </source>
</evidence>
<dbReference type="Pfam" id="PF03235">
    <property type="entry name" value="GmrSD_N"/>
    <property type="match status" value="1"/>
</dbReference>
<dbReference type="AlphaFoldDB" id="A0A1H2HF15"/>
<organism evidence="3 4">
    <name type="scientific">Geopseudomonas guangdongensis</name>
    <dbReference type="NCBI Taxonomy" id="1245526"/>
    <lineage>
        <taxon>Bacteria</taxon>
        <taxon>Pseudomonadati</taxon>
        <taxon>Pseudomonadota</taxon>
        <taxon>Gammaproteobacteria</taxon>
        <taxon>Pseudomonadales</taxon>
        <taxon>Pseudomonadaceae</taxon>
        <taxon>Geopseudomonas</taxon>
    </lineage>
</organism>
<protein>
    <recommendedName>
        <fullName evidence="5">DUF262 domain-containing protein</fullName>
    </recommendedName>
</protein>
<reference evidence="4" key="1">
    <citation type="submission" date="2016-10" db="EMBL/GenBank/DDBJ databases">
        <authorList>
            <person name="Varghese N."/>
            <person name="Submissions S."/>
        </authorList>
    </citation>
    <scope>NUCLEOTIDE SEQUENCE [LARGE SCALE GENOMIC DNA]</scope>
    <source>
        <strain evidence="4">CCTCC 2012022</strain>
    </source>
</reference>
<dbReference type="InterPro" id="IPR004919">
    <property type="entry name" value="GmrSD_N"/>
</dbReference>
<dbReference type="RefSeq" id="WP_090214554.1">
    <property type="nucleotide sequence ID" value="NZ_LT629780.1"/>
</dbReference>
<dbReference type="Pfam" id="PF07510">
    <property type="entry name" value="GmrSD_C"/>
    <property type="match status" value="1"/>
</dbReference>
<proteinExistence type="predicted"/>
<name>A0A1H2HF15_9GAMM</name>
<evidence type="ECO:0000259" key="1">
    <source>
        <dbReference type="Pfam" id="PF03235"/>
    </source>
</evidence>
<dbReference type="OrthoDB" id="9798761at2"/>
<evidence type="ECO:0008006" key="5">
    <source>
        <dbReference type="Google" id="ProtNLM"/>
    </source>
</evidence>
<dbReference type="PANTHER" id="PTHR35149">
    <property type="entry name" value="SLL5132 PROTEIN"/>
    <property type="match status" value="1"/>
</dbReference>
<dbReference type="PANTHER" id="PTHR35149:SF1">
    <property type="entry name" value="DUF5655 DOMAIN-CONTAINING PROTEIN"/>
    <property type="match status" value="1"/>
</dbReference>
<feature type="domain" description="GmrSD restriction endonucleases N-terminal" evidence="1">
    <location>
        <begin position="18"/>
        <end position="252"/>
    </location>
</feature>
<keyword evidence="4" id="KW-1185">Reference proteome</keyword>
<evidence type="ECO:0000313" key="3">
    <source>
        <dbReference type="EMBL" id="SDU30501.1"/>
    </source>
</evidence>
<evidence type="ECO:0000259" key="2">
    <source>
        <dbReference type="Pfam" id="PF07510"/>
    </source>
</evidence>
<accession>A0A1H2HF15</accession>
<dbReference type="InterPro" id="IPR011089">
    <property type="entry name" value="GmrSD_C"/>
</dbReference>
<dbReference type="EMBL" id="LT629780">
    <property type="protein sequence ID" value="SDU30501.1"/>
    <property type="molecule type" value="Genomic_DNA"/>
</dbReference>
<gene>
    <name evidence="3" type="ORF">SAMN05216580_2296</name>
</gene>
<dbReference type="STRING" id="1245526.SAMN05216580_2296"/>